<evidence type="ECO:0000256" key="12">
    <source>
        <dbReference type="SAM" id="MobiDB-lite"/>
    </source>
</evidence>
<dbReference type="Gene3D" id="3.30.70.1230">
    <property type="entry name" value="Nucleotide cyclase"/>
    <property type="match status" value="1"/>
</dbReference>
<dbReference type="FunFam" id="3.30.70.1230:FF:000007">
    <property type="entry name" value="Guanylate cyclase soluble subunit alpha-3"/>
    <property type="match status" value="1"/>
</dbReference>
<evidence type="ECO:0000256" key="3">
    <source>
        <dbReference type="ARBA" id="ARBA00012202"/>
    </source>
</evidence>
<dbReference type="SUPFAM" id="SSF55073">
    <property type="entry name" value="Nucleotide cyclase"/>
    <property type="match status" value="1"/>
</dbReference>
<evidence type="ECO:0000256" key="2">
    <source>
        <dbReference type="ARBA" id="ARBA00004496"/>
    </source>
</evidence>
<reference evidence="14 15" key="1">
    <citation type="submission" date="2020-02" db="EMBL/GenBank/DDBJ databases">
        <title>A chromosome-scale genome assembly of the black bullhead catfish (Ameiurus melas).</title>
        <authorList>
            <person name="Wen M."/>
            <person name="Zham M."/>
            <person name="Cabau C."/>
            <person name="Klopp C."/>
            <person name="Donnadieu C."/>
            <person name="Roques C."/>
            <person name="Bouchez O."/>
            <person name="Lampietro C."/>
            <person name="Jouanno E."/>
            <person name="Herpin A."/>
            <person name="Louis A."/>
            <person name="Berthelot C."/>
            <person name="Parey E."/>
            <person name="Roest-Crollius H."/>
            <person name="Braasch I."/>
            <person name="Postlethwait J."/>
            <person name="Robinson-Rechavi M."/>
            <person name="Echchiki A."/>
            <person name="Begum T."/>
            <person name="Montfort J."/>
            <person name="Schartl M."/>
            <person name="Bobe J."/>
            <person name="Guiguen Y."/>
        </authorList>
    </citation>
    <scope>NUCLEOTIDE SEQUENCE [LARGE SCALE GENOMIC DNA]</scope>
    <source>
        <strain evidence="14">M_S1</strain>
        <tissue evidence="14">Blood</tissue>
    </source>
</reference>
<evidence type="ECO:0000256" key="1">
    <source>
        <dbReference type="ARBA" id="ARBA00001436"/>
    </source>
</evidence>
<dbReference type="Pfam" id="PF00211">
    <property type="entry name" value="Guanylate_cyc"/>
    <property type="match status" value="1"/>
</dbReference>
<comment type="caution">
    <text evidence="14">The sequence shown here is derived from an EMBL/GenBank/DDBJ whole genome shotgun (WGS) entry which is preliminary data.</text>
</comment>
<evidence type="ECO:0000259" key="13">
    <source>
        <dbReference type="PROSITE" id="PS50125"/>
    </source>
</evidence>
<dbReference type="Pfam" id="PF07701">
    <property type="entry name" value="HNOBA"/>
    <property type="match status" value="1"/>
</dbReference>
<comment type="similarity">
    <text evidence="11">Belongs to the adenylyl cyclase class-4/guanylyl cyclase family.</text>
</comment>
<evidence type="ECO:0000256" key="7">
    <source>
        <dbReference type="ARBA" id="ARBA00023239"/>
    </source>
</evidence>
<dbReference type="Proteomes" id="UP000593565">
    <property type="component" value="Unassembled WGS sequence"/>
</dbReference>
<dbReference type="AlphaFoldDB" id="A0A7J5ZKP0"/>
<dbReference type="GO" id="GO:0020037">
    <property type="term" value="F:heme binding"/>
    <property type="evidence" value="ECO:0007669"/>
    <property type="project" value="InterPro"/>
</dbReference>
<accession>A0A7J5ZKP0</accession>
<keyword evidence="8" id="KW-0141">cGMP biosynthesis</keyword>
<dbReference type="InterPro" id="IPR011645">
    <property type="entry name" value="HNOB_dom_associated"/>
</dbReference>
<dbReference type="InterPro" id="IPR038158">
    <property type="entry name" value="H-NOX_domain_sf"/>
</dbReference>
<keyword evidence="15" id="KW-1185">Reference proteome</keyword>
<dbReference type="PROSITE" id="PS00452">
    <property type="entry name" value="GUANYLATE_CYCLASE_1"/>
    <property type="match status" value="1"/>
</dbReference>
<dbReference type="CDD" id="cd07302">
    <property type="entry name" value="CHD"/>
    <property type="match status" value="1"/>
</dbReference>
<keyword evidence="6" id="KW-0342">GTP-binding</keyword>
<dbReference type="GO" id="GO:0008074">
    <property type="term" value="C:guanylate cyclase complex, soluble"/>
    <property type="evidence" value="ECO:0007669"/>
    <property type="project" value="TreeGrafter"/>
</dbReference>
<dbReference type="SMART" id="SM00044">
    <property type="entry name" value="CYCc"/>
    <property type="match status" value="1"/>
</dbReference>
<keyword evidence="5" id="KW-0547">Nucleotide-binding</keyword>
<dbReference type="GO" id="GO:0005525">
    <property type="term" value="F:GTP binding"/>
    <property type="evidence" value="ECO:0007669"/>
    <property type="project" value="UniProtKB-KW"/>
</dbReference>
<feature type="compositionally biased region" description="Basic and acidic residues" evidence="12">
    <location>
        <begin position="24"/>
        <end position="39"/>
    </location>
</feature>
<keyword evidence="7 11" id="KW-0456">Lyase</keyword>
<evidence type="ECO:0000256" key="10">
    <source>
        <dbReference type="ARBA" id="ARBA00042184"/>
    </source>
</evidence>
<dbReference type="PANTHER" id="PTHR45655:SF4">
    <property type="entry name" value="GUANYLATE CYCLASE SOLUBLE SUBUNIT ALPHA-1"/>
    <property type="match status" value="1"/>
</dbReference>
<evidence type="ECO:0000256" key="5">
    <source>
        <dbReference type="ARBA" id="ARBA00022741"/>
    </source>
</evidence>
<dbReference type="InterPro" id="IPR042463">
    <property type="entry name" value="HNOB_dom_associated_sf"/>
</dbReference>
<dbReference type="PROSITE" id="PS50125">
    <property type="entry name" value="GUANYLATE_CYCLASE_2"/>
    <property type="match status" value="1"/>
</dbReference>
<evidence type="ECO:0000313" key="15">
    <source>
        <dbReference type="Proteomes" id="UP000593565"/>
    </source>
</evidence>
<evidence type="ECO:0000256" key="9">
    <source>
        <dbReference type="ARBA" id="ARBA00040514"/>
    </source>
</evidence>
<comment type="catalytic activity">
    <reaction evidence="1">
        <text>GTP = 3',5'-cyclic GMP + diphosphate</text>
        <dbReference type="Rhea" id="RHEA:13665"/>
        <dbReference type="ChEBI" id="CHEBI:33019"/>
        <dbReference type="ChEBI" id="CHEBI:37565"/>
        <dbReference type="ChEBI" id="CHEBI:57746"/>
        <dbReference type="EC" id="4.6.1.2"/>
    </reaction>
</comment>
<sequence>MFCAKLKELNISGECPFSVPVRGAEAEERGDGEQGEESRAQLSEHVASVAPRRRTSRNKVNLQSLGESVRRLVCPEFEKLRTAMSRVMKQQSYSTCPSQHSTDVSQLLDKPEHLLDVMKSYSVKTGIPMDSLKLALGSEVFCDCYEEDGHVLRVVGGALHDFLNSFNVLLKQSAQPTADAHRHVCQASVLCLDKDPGLLTVYYFNPHSTTELFFPGIIKAAAHFLYGINVDVKMDSELKEGGALHDNHQPHLLYSIVVRDARSLTPSPMRTHSSGQIPLSLLYSTFPFHILLDQDMAVLQMGDGLRRRLWRGREGQRRPGFEEHFVIVMPEIQADFQRILTMLNTQFILRVKQHGASAAASYGKHMDLKGQMIFMSELNAVLFLGSPCVDRLEELTGRGLYLSDIPIHNALRDVVLVGEQAKAQDGLKKRLGKAKAALEQAHLALEEEKRKTVELLFTIFPGNVAQRLWQGLPVQAKKFDAVTVLFSDIVGFTAVCSRCTPMQVVDMLSALYTRFDRHCGELDVYKVETIGDAYCVAGGLHKDSPTHAVQIALMALKMMELSDEVTTPMGEVIKMRIGVHSGSVLAGVVGVKMPRYCLFGNNVTLANKFESCSLPRKINISPTTYRLLKDCPEFTFIPRSRDDLPANFPLDIPGICYFLEASSGRTSDTGVNRFPAAMNSVQ</sequence>
<evidence type="ECO:0000256" key="4">
    <source>
        <dbReference type="ARBA" id="ARBA00022490"/>
    </source>
</evidence>
<proteinExistence type="inferred from homology"/>
<dbReference type="InterPro" id="IPR029787">
    <property type="entry name" value="Nucleotide_cyclase"/>
</dbReference>
<dbReference type="Gene3D" id="6.10.250.780">
    <property type="match status" value="1"/>
</dbReference>
<dbReference type="Gene3D" id="3.90.1520.10">
    <property type="entry name" value="H-NOX domain"/>
    <property type="match status" value="1"/>
</dbReference>
<dbReference type="PANTHER" id="PTHR45655">
    <property type="entry name" value="GUANYLATE CYCLASE SOLUBLE SUBUNIT BETA-2"/>
    <property type="match status" value="1"/>
</dbReference>
<dbReference type="FunFam" id="3.30.450.260:FF:000002">
    <property type="entry name" value="guanylate cyclase soluble subunit alpha-2"/>
    <property type="match status" value="1"/>
</dbReference>
<feature type="domain" description="Guanylate cyclase" evidence="13">
    <location>
        <begin position="483"/>
        <end position="610"/>
    </location>
</feature>
<feature type="region of interest" description="Disordered" evidence="12">
    <location>
        <begin position="22"/>
        <end position="57"/>
    </location>
</feature>
<dbReference type="EMBL" id="JAAGNN010000027">
    <property type="protein sequence ID" value="KAF4071262.1"/>
    <property type="molecule type" value="Genomic_DNA"/>
</dbReference>
<protein>
    <recommendedName>
        <fullName evidence="9">Guanylate cyclase soluble subunit alpha-1</fullName>
        <ecNumber evidence="3">4.6.1.2</ecNumber>
    </recommendedName>
    <alternativeName>
        <fullName evidence="10">Soluble guanylate cyclase large subunit</fullName>
    </alternativeName>
</protein>
<organism evidence="14 15">
    <name type="scientific">Ameiurus melas</name>
    <name type="common">Black bullhead</name>
    <name type="synonym">Silurus melas</name>
    <dbReference type="NCBI Taxonomy" id="219545"/>
    <lineage>
        <taxon>Eukaryota</taxon>
        <taxon>Metazoa</taxon>
        <taxon>Chordata</taxon>
        <taxon>Craniata</taxon>
        <taxon>Vertebrata</taxon>
        <taxon>Euteleostomi</taxon>
        <taxon>Actinopterygii</taxon>
        <taxon>Neopterygii</taxon>
        <taxon>Teleostei</taxon>
        <taxon>Ostariophysi</taxon>
        <taxon>Siluriformes</taxon>
        <taxon>Ictaluridae</taxon>
        <taxon>Ameiurus</taxon>
    </lineage>
</organism>
<evidence type="ECO:0000256" key="6">
    <source>
        <dbReference type="ARBA" id="ARBA00023134"/>
    </source>
</evidence>
<name>A0A7J5ZKP0_AMEME</name>
<dbReference type="InterPro" id="IPR001054">
    <property type="entry name" value="A/G_cyclase"/>
</dbReference>
<dbReference type="InterPro" id="IPR018297">
    <property type="entry name" value="A/G_cyclase_CS"/>
</dbReference>
<dbReference type="EC" id="4.6.1.2" evidence="3"/>
<dbReference type="GO" id="GO:0019934">
    <property type="term" value="P:cGMP-mediated signaling"/>
    <property type="evidence" value="ECO:0007669"/>
    <property type="project" value="TreeGrafter"/>
</dbReference>
<gene>
    <name evidence="14" type="ORF">AMELA_G00271060</name>
</gene>
<evidence type="ECO:0000256" key="11">
    <source>
        <dbReference type="RuleBase" id="RU000405"/>
    </source>
</evidence>
<dbReference type="GO" id="GO:0070482">
    <property type="term" value="P:response to oxygen levels"/>
    <property type="evidence" value="ECO:0007669"/>
    <property type="project" value="TreeGrafter"/>
</dbReference>
<evidence type="ECO:0000313" key="14">
    <source>
        <dbReference type="EMBL" id="KAF4071262.1"/>
    </source>
</evidence>
<comment type="subcellular location">
    <subcellularLocation>
        <location evidence="2">Cytoplasm</location>
    </subcellularLocation>
</comment>
<dbReference type="Gene3D" id="3.30.450.260">
    <property type="entry name" value="Haem NO binding associated domain"/>
    <property type="match status" value="1"/>
</dbReference>
<dbReference type="GO" id="GO:0004383">
    <property type="term" value="F:guanylate cyclase activity"/>
    <property type="evidence" value="ECO:0007669"/>
    <property type="project" value="UniProtKB-EC"/>
</dbReference>
<keyword evidence="4" id="KW-0963">Cytoplasm</keyword>
<evidence type="ECO:0000256" key="8">
    <source>
        <dbReference type="ARBA" id="ARBA00023293"/>
    </source>
</evidence>
<dbReference type="OrthoDB" id="6127067at2759"/>